<feature type="region of interest" description="Disordered" evidence="3">
    <location>
        <begin position="667"/>
        <end position="714"/>
    </location>
</feature>
<dbReference type="SMART" id="SM00233">
    <property type="entry name" value="PH"/>
    <property type="match status" value="1"/>
</dbReference>
<evidence type="ECO:0000256" key="2">
    <source>
        <dbReference type="PROSITE-ProRule" id="PRU00192"/>
    </source>
</evidence>
<feature type="region of interest" description="Disordered" evidence="3">
    <location>
        <begin position="975"/>
        <end position="998"/>
    </location>
</feature>
<accession>A0A1Y1JXM7</accession>
<evidence type="ECO:0000256" key="3">
    <source>
        <dbReference type="SAM" id="MobiDB-lite"/>
    </source>
</evidence>
<dbReference type="PROSITE" id="PS50010">
    <property type="entry name" value="DH_2"/>
    <property type="match status" value="1"/>
</dbReference>
<dbReference type="Gene3D" id="2.30.29.30">
    <property type="entry name" value="Pleckstrin-homology domain (PH domain)/Phosphotyrosine-binding domain (PTB)"/>
    <property type="match status" value="1"/>
</dbReference>
<dbReference type="SUPFAM" id="SSF48065">
    <property type="entry name" value="DBL homology domain (DH-domain)"/>
    <property type="match status" value="1"/>
</dbReference>
<reference evidence="7" key="1">
    <citation type="journal article" date="2016" name="Sci. Rep.">
        <title>Molecular characterization of firefly nuptial gifts: a multi-omics approach sheds light on postcopulatory sexual selection.</title>
        <authorList>
            <person name="Al-Wathiqui N."/>
            <person name="Fallon T.R."/>
            <person name="South A."/>
            <person name="Weng J.K."/>
            <person name="Lewis S.M."/>
        </authorList>
    </citation>
    <scope>NUCLEOTIDE SEQUENCE</scope>
</reference>
<dbReference type="InterPro" id="IPR036028">
    <property type="entry name" value="SH3-like_dom_sf"/>
</dbReference>
<evidence type="ECO:0000259" key="5">
    <source>
        <dbReference type="PROSITE" id="PS50003"/>
    </source>
</evidence>
<dbReference type="SMART" id="SM00326">
    <property type="entry name" value="SH3"/>
    <property type="match status" value="1"/>
</dbReference>
<dbReference type="InterPro" id="IPR001452">
    <property type="entry name" value="SH3_domain"/>
</dbReference>
<feature type="compositionally biased region" description="Basic and acidic residues" evidence="3">
    <location>
        <begin position="90"/>
        <end position="110"/>
    </location>
</feature>
<dbReference type="Gene3D" id="1.20.900.10">
    <property type="entry name" value="Dbl homology (DH) domain"/>
    <property type="match status" value="1"/>
</dbReference>
<feature type="compositionally biased region" description="Low complexity" evidence="3">
    <location>
        <begin position="975"/>
        <end position="992"/>
    </location>
</feature>
<dbReference type="SUPFAM" id="SSF50044">
    <property type="entry name" value="SH3-domain"/>
    <property type="match status" value="1"/>
</dbReference>
<feature type="compositionally biased region" description="Basic and acidic residues" evidence="3">
    <location>
        <begin position="684"/>
        <end position="693"/>
    </location>
</feature>
<proteinExistence type="predicted"/>
<dbReference type="InterPro" id="IPR047270">
    <property type="entry name" value="PH_ephexin"/>
</dbReference>
<evidence type="ECO:0000259" key="6">
    <source>
        <dbReference type="PROSITE" id="PS50010"/>
    </source>
</evidence>
<feature type="region of interest" description="Disordered" evidence="3">
    <location>
        <begin position="194"/>
        <end position="236"/>
    </location>
</feature>
<feature type="compositionally biased region" description="Polar residues" evidence="3">
    <location>
        <begin position="213"/>
        <end position="222"/>
    </location>
</feature>
<evidence type="ECO:0000259" key="4">
    <source>
        <dbReference type="PROSITE" id="PS50002"/>
    </source>
</evidence>
<dbReference type="Gene3D" id="2.30.30.40">
    <property type="entry name" value="SH3 Domains"/>
    <property type="match status" value="1"/>
</dbReference>
<feature type="region of interest" description="Disordered" evidence="3">
    <location>
        <begin position="894"/>
        <end position="928"/>
    </location>
</feature>
<dbReference type="InterPro" id="IPR001849">
    <property type="entry name" value="PH_domain"/>
</dbReference>
<feature type="compositionally biased region" description="Polar residues" evidence="3">
    <location>
        <begin position="701"/>
        <end position="714"/>
    </location>
</feature>
<feature type="region of interest" description="Disordered" evidence="3">
    <location>
        <begin position="742"/>
        <end position="783"/>
    </location>
</feature>
<dbReference type="SUPFAM" id="SSF50729">
    <property type="entry name" value="PH domain-like"/>
    <property type="match status" value="1"/>
</dbReference>
<dbReference type="Pfam" id="PF00018">
    <property type="entry name" value="SH3_1"/>
    <property type="match status" value="1"/>
</dbReference>
<dbReference type="CDD" id="cd01221">
    <property type="entry name" value="PH_ephexin"/>
    <property type="match status" value="1"/>
</dbReference>
<dbReference type="InterPro" id="IPR035899">
    <property type="entry name" value="DBL_dom_sf"/>
</dbReference>
<dbReference type="GO" id="GO:0005085">
    <property type="term" value="F:guanyl-nucleotide exchange factor activity"/>
    <property type="evidence" value="ECO:0007669"/>
    <property type="project" value="InterPro"/>
</dbReference>
<feature type="compositionally biased region" description="Basic residues" evidence="3">
    <location>
        <begin position="111"/>
        <end position="126"/>
    </location>
</feature>
<dbReference type="PROSITE" id="PS50002">
    <property type="entry name" value="SH3"/>
    <property type="match status" value="1"/>
</dbReference>
<feature type="domain" description="PH" evidence="5">
    <location>
        <begin position="1346"/>
        <end position="1466"/>
    </location>
</feature>
<feature type="region of interest" description="Disordered" evidence="3">
    <location>
        <begin position="90"/>
        <end position="134"/>
    </location>
</feature>
<feature type="region of interest" description="Disordered" evidence="3">
    <location>
        <begin position="398"/>
        <end position="418"/>
    </location>
</feature>
<dbReference type="InterPro" id="IPR047271">
    <property type="entry name" value="Ephexin-like"/>
</dbReference>
<evidence type="ECO:0000256" key="1">
    <source>
        <dbReference type="ARBA" id="ARBA00022443"/>
    </source>
</evidence>
<evidence type="ECO:0008006" key="8">
    <source>
        <dbReference type="Google" id="ProtNLM"/>
    </source>
</evidence>
<feature type="domain" description="DH" evidence="6">
    <location>
        <begin position="1129"/>
        <end position="1312"/>
    </location>
</feature>
<dbReference type="InterPro" id="IPR000219">
    <property type="entry name" value="DH_dom"/>
</dbReference>
<name>A0A1Y1JXM7_PHOPY</name>
<organism evidence="7">
    <name type="scientific">Photinus pyralis</name>
    <name type="common">Common eastern firefly</name>
    <name type="synonym">Lampyris pyralis</name>
    <dbReference type="NCBI Taxonomy" id="7054"/>
    <lineage>
        <taxon>Eukaryota</taxon>
        <taxon>Metazoa</taxon>
        <taxon>Ecdysozoa</taxon>
        <taxon>Arthropoda</taxon>
        <taxon>Hexapoda</taxon>
        <taxon>Insecta</taxon>
        <taxon>Pterygota</taxon>
        <taxon>Neoptera</taxon>
        <taxon>Endopterygota</taxon>
        <taxon>Coleoptera</taxon>
        <taxon>Polyphaga</taxon>
        <taxon>Elateriformia</taxon>
        <taxon>Elateroidea</taxon>
        <taxon>Lampyridae</taxon>
        <taxon>Lampyrinae</taxon>
        <taxon>Photinus</taxon>
    </lineage>
</organism>
<feature type="region of interest" description="Disordered" evidence="3">
    <location>
        <begin position="307"/>
        <end position="330"/>
    </location>
</feature>
<feature type="compositionally biased region" description="Polar residues" evidence="3">
    <location>
        <begin position="764"/>
        <end position="783"/>
    </location>
</feature>
<feature type="compositionally biased region" description="Polar residues" evidence="3">
    <location>
        <begin position="307"/>
        <end position="318"/>
    </location>
</feature>
<keyword evidence="1 2" id="KW-0728">SH3 domain</keyword>
<feature type="domain" description="SH3" evidence="4">
    <location>
        <begin position="1477"/>
        <end position="1538"/>
    </location>
</feature>
<sequence>MSAQVNMINWSKTLSLDRRISSPVYHGFIDIDQPSQRFPHYTAPYMRSAKITAYQTSNNCDSVASKSSLNSSYLRRNVEESRKVFLNLCETKDEESQPPDPNKENMEQKKSPTRKISFKCSKKPSFRRTAPNSGKLAALNPNTVAELTSKFNEMLSDRVPILEQPKFARLVRRVNSLKATPPAQVDITNKKVARKPSVKIKPANLDDSKRPQHFSSQTNLELRQNDEKSAVKTETTGTVRATIQIFERRSSESRTPENEVKTIVKELEKVPKPKVPEKSPNIKTKDLVIKNGVKKLKALDIRDDTSVNQFPVDSSNVPKQIEGGDQEKKTDEEEVQILNIPLVMPRRCDSKYETLNLRKIHPTDSNTLVKPNTSFLWRQKSLEAQTDWKSLYDAVGSASQDLKPEPPAIPPRPTSLNLAKRPLAPKAINKKKMPLPTEHDDTMYELVTGGHNYEYLSRYDANEQNADDGYECFDPIEESPKKPESEQIYETLPCRRKQEQPLPPRPPSSILQKGEAFSNCYESIYQLSSKNTNEETFSNNYESIYGCNIQIDNWELGSNRDSMVSSDQQSNSLYSRSLSGWPNDGSIYNGKAASDLSGSDKSDEWIDISDNEENSKSLSGLVIVRERTRNKKSAGWSQKIRDQWNKSHSIEEDNSDSDHHYETLCNTQEEPDHDGFDSFDSDTESERSLDKVQNDSWVDLGNSQLPDPPTSQSYGLTQLAVSAGKRLRRNWSLTKNITKSLTRMTKRKSRTDLTIGAVEKQSEENSNTNPKQPISSPVKSERNSSLLNITQELKLRQNELSSNIAYQNIQIASRETEPTVNFEKSRSNSLSKNKFLNKFRRSMLINADSTECIQTLGNKMKSTFYLTDPIEVDNNQTDALKSKAAITTSVSPVALRHSKSCQRPQSPPPPVPVDANQNVDSRTAKTTRRSTSWYAEVGLFRNSENPAMRHSDSINICPRKPNTSWYAEIGLYQSSSSTPSSSSTENSGNTTNLKQFEDSKASEDYYNIKNESDYYNDSSIGSFNSDTTIDKNSMSADMQLRLQDEPLYQFYDAAVLESVCQDGTSDFEYDGYEEVGEKQNSEMNLARPSAMQLIAYSKNGFTITRTLWCEIPEVVNSTVLSTLSLNQKKIQEAKFEMMTSEASYLNSLNLLTDYFISNINSSDFVTNEEKTILFGKIAAVKQCSEELLSDLEKCWQGNILLHGICDIVKKHAQEHFDVYVPYCENQILLDSTLKKMRERNSCNDLLKRLECSSECHSLTLYSFLMLPMQRITRWPLLVDAVLKRLSPQDDEYVSCQHTLATLNGIVTRCNEAARRMERESEVKRIAKQIEFPRGIPIIKLVTNTRWLVRSGPLIQMVARADDNKLTFGKRFSKTSLYFFLFNDLLLVTSHRSDDCYVVLHYCYRSYIELNINDVISSVPAKDAQGKHLLFLTILENHDKKTVEMLLSCNSESDKERWIEALSAPKSEDPDETLYECWDCPQVTAIHPYISSQPDELPLARGDIVNVTRKMADGWYHGERIRDGETGWFPANYTAEIANPHVRARNLKQRYRLLALSENYLKSK</sequence>
<dbReference type="CDD" id="cd11793">
    <property type="entry name" value="SH3_ephexin1_like"/>
    <property type="match status" value="1"/>
</dbReference>
<dbReference type="EMBL" id="GEZM01100187">
    <property type="protein sequence ID" value="JAV52968.1"/>
    <property type="molecule type" value="Transcribed_RNA"/>
</dbReference>
<dbReference type="InterPro" id="IPR011993">
    <property type="entry name" value="PH-like_dom_sf"/>
</dbReference>
<dbReference type="PANTHER" id="PTHR12845">
    <property type="entry name" value="GUANINE NUCLEOTIDE EXCHANGE FACTOR"/>
    <property type="match status" value="1"/>
</dbReference>
<dbReference type="SMART" id="SM00325">
    <property type="entry name" value="RhoGEF"/>
    <property type="match status" value="1"/>
</dbReference>
<feature type="compositionally biased region" description="Acidic residues" evidence="3">
    <location>
        <begin position="669"/>
        <end position="683"/>
    </location>
</feature>
<dbReference type="PROSITE" id="PS50003">
    <property type="entry name" value="PH_DOMAIN"/>
    <property type="match status" value="1"/>
</dbReference>
<dbReference type="PANTHER" id="PTHR12845:SF5">
    <property type="entry name" value="EPHEXIN, ISOFORM D"/>
    <property type="match status" value="1"/>
</dbReference>
<protein>
    <recommendedName>
        <fullName evidence="8">DH domain-containing protein</fullName>
    </recommendedName>
</protein>
<dbReference type="CDD" id="cd00160">
    <property type="entry name" value="RhoGEF"/>
    <property type="match status" value="1"/>
</dbReference>
<dbReference type="Pfam" id="PF00621">
    <property type="entry name" value="RhoGEF"/>
    <property type="match status" value="1"/>
</dbReference>
<evidence type="ECO:0000313" key="7">
    <source>
        <dbReference type="EMBL" id="JAV52968.1"/>
    </source>
</evidence>